<dbReference type="OrthoDB" id="1675410at2"/>
<keyword evidence="6 8" id="KW-1133">Transmembrane helix</keyword>
<protein>
    <submittedName>
        <fullName evidence="9">Spore germination protein</fullName>
    </submittedName>
</protein>
<feature type="transmembrane region" description="Helical" evidence="8">
    <location>
        <begin position="303"/>
        <end position="322"/>
    </location>
</feature>
<organism evidence="9 10">
    <name type="scientific">Sporolituus thermophilus DSM 23256</name>
    <dbReference type="NCBI Taxonomy" id="1123285"/>
    <lineage>
        <taxon>Bacteria</taxon>
        <taxon>Bacillati</taxon>
        <taxon>Bacillota</taxon>
        <taxon>Negativicutes</taxon>
        <taxon>Selenomonadales</taxon>
        <taxon>Sporomusaceae</taxon>
        <taxon>Sporolituus</taxon>
    </lineage>
</organism>
<keyword evidence="5 8" id="KW-0812">Transmembrane</keyword>
<sequence>MTYEPGRMGIAEGMALAFILTIPRLFITVPAEMLDIAAGLAWLMPLASGIGAFAGCWLLVFVLSRLPGYDLVGAAYHLLGRAGGFLVGLFYVGYFFLDAVLLLRQFAENTLLTALPLLEFSIAVAVYALVAGVLVYIGVEGIARTTYLLMPLGSVPLLVVLALLFPFYNVYHLLPWQGTGLGAVMPPALIGAGYNSGVLALFILAKALQDLRTVKAATLYGLGASIALKALCTFIFTLVFGYTTGREKMLPFYEMARLVYLGRYVQRIEALFILLWVMYGILAIAANLFMGLYLVARLFGLPAIRPLIPVAALTVAFLAMIPQDITDTVTLDTVFIQTYAAAAIYAVPGLLLAASWRKDRRKGAKGCAG</sequence>
<feature type="transmembrane region" description="Helical" evidence="8">
    <location>
        <begin position="217"/>
        <end position="242"/>
    </location>
</feature>
<dbReference type="PANTHER" id="PTHR34975">
    <property type="entry name" value="SPORE GERMINATION PROTEIN A2"/>
    <property type="match status" value="1"/>
</dbReference>
<evidence type="ECO:0000256" key="5">
    <source>
        <dbReference type="ARBA" id="ARBA00022692"/>
    </source>
</evidence>
<reference evidence="10" key="1">
    <citation type="submission" date="2016-10" db="EMBL/GenBank/DDBJ databases">
        <authorList>
            <person name="Varghese N."/>
            <person name="Submissions S."/>
        </authorList>
    </citation>
    <scope>NUCLEOTIDE SEQUENCE [LARGE SCALE GENOMIC DNA]</scope>
    <source>
        <strain evidence="10">DSM 23256</strain>
    </source>
</reference>
<keyword evidence="7 8" id="KW-0472">Membrane</keyword>
<evidence type="ECO:0000256" key="3">
    <source>
        <dbReference type="ARBA" id="ARBA00022448"/>
    </source>
</evidence>
<feature type="transmembrane region" description="Helical" evidence="8">
    <location>
        <begin position="188"/>
        <end position="205"/>
    </location>
</feature>
<feature type="transmembrane region" description="Helical" evidence="8">
    <location>
        <begin position="146"/>
        <end position="168"/>
    </location>
</feature>
<comment type="similarity">
    <text evidence="2">Belongs to the amino acid-polyamine-organocation (APC) superfamily. Spore germination protein (SGP) (TC 2.A.3.9) family.</text>
</comment>
<feature type="transmembrane region" description="Helical" evidence="8">
    <location>
        <begin position="334"/>
        <end position="356"/>
    </location>
</feature>
<proteinExistence type="inferred from homology"/>
<accession>A0A1G7JYT1</accession>
<comment type="subcellular location">
    <subcellularLocation>
        <location evidence="1">Membrane</location>
        <topology evidence="1">Multi-pass membrane protein</topology>
    </subcellularLocation>
</comment>
<name>A0A1G7JYT1_9FIRM</name>
<feature type="transmembrane region" description="Helical" evidence="8">
    <location>
        <begin position="39"/>
        <end position="63"/>
    </location>
</feature>
<dbReference type="Proteomes" id="UP000243333">
    <property type="component" value="Unassembled WGS sequence"/>
</dbReference>
<evidence type="ECO:0000256" key="4">
    <source>
        <dbReference type="ARBA" id="ARBA00022544"/>
    </source>
</evidence>
<evidence type="ECO:0000256" key="1">
    <source>
        <dbReference type="ARBA" id="ARBA00004141"/>
    </source>
</evidence>
<feature type="transmembrane region" description="Helical" evidence="8">
    <location>
        <begin position="9"/>
        <end position="27"/>
    </location>
</feature>
<dbReference type="STRING" id="1123285.SAMN05660235_01124"/>
<evidence type="ECO:0000313" key="9">
    <source>
        <dbReference type="EMBL" id="SDF30022.1"/>
    </source>
</evidence>
<evidence type="ECO:0000256" key="6">
    <source>
        <dbReference type="ARBA" id="ARBA00022989"/>
    </source>
</evidence>
<keyword evidence="4" id="KW-0309">Germination</keyword>
<evidence type="ECO:0000313" key="10">
    <source>
        <dbReference type="Proteomes" id="UP000243333"/>
    </source>
</evidence>
<dbReference type="Pfam" id="PF03845">
    <property type="entry name" value="Spore_permease"/>
    <property type="match status" value="1"/>
</dbReference>
<dbReference type="PANTHER" id="PTHR34975:SF2">
    <property type="entry name" value="SPORE GERMINATION PROTEIN A2"/>
    <property type="match status" value="1"/>
</dbReference>
<keyword evidence="3" id="KW-0813">Transport</keyword>
<dbReference type="GO" id="GO:0016020">
    <property type="term" value="C:membrane"/>
    <property type="evidence" value="ECO:0007669"/>
    <property type="project" value="UniProtKB-SubCell"/>
</dbReference>
<evidence type="ECO:0000256" key="8">
    <source>
        <dbReference type="SAM" id="Phobius"/>
    </source>
</evidence>
<dbReference type="InterPro" id="IPR004761">
    <property type="entry name" value="Spore_GerAB"/>
</dbReference>
<evidence type="ECO:0000256" key="7">
    <source>
        <dbReference type="ARBA" id="ARBA00023136"/>
    </source>
</evidence>
<evidence type="ECO:0000256" key="2">
    <source>
        <dbReference type="ARBA" id="ARBA00007998"/>
    </source>
</evidence>
<feature type="transmembrane region" description="Helical" evidence="8">
    <location>
        <begin position="270"/>
        <end position="296"/>
    </location>
</feature>
<feature type="transmembrane region" description="Helical" evidence="8">
    <location>
        <begin position="75"/>
        <end position="97"/>
    </location>
</feature>
<gene>
    <name evidence="9" type="ORF">SAMN05660235_01124</name>
</gene>
<keyword evidence="10" id="KW-1185">Reference proteome</keyword>
<dbReference type="RefSeq" id="WP_093688920.1">
    <property type="nucleotide sequence ID" value="NZ_FNBU01000006.1"/>
</dbReference>
<dbReference type="AlphaFoldDB" id="A0A1G7JYT1"/>
<feature type="transmembrane region" description="Helical" evidence="8">
    <location>
        <begin position="117"/>
        <end position="139"/>
    </location>
</feature>
<dbReference type="GO" id="GO:0009847">
    <property type="term" value="P:spore germination"/>
    <property type="evidence" value="ECO:0007669"/>
    <property type="project" value="InterPro"/>
</dbReference>
<dbReference type="EMBL" id="FNBU01000006">
    <property type="protein sequence ID" value="SDF30022.1"/>
    <property type="molecule type" value="Genomic_DNA"/>
</dbReference>